<organism evidence="1 2">
    <name type="scientific">Croceibacterium salegens</name>
    <dbReference type="NCBI Taxonomy" id="1737568"/>
    <lineage>
        <taxon>Bacteria</taxon>
        <taxon>Pseudomonadati</taxon>
        <taxon>Pseudomonadota</taxon>
        <taxon>Alphaproteobacteria</taxon>
        <taxon>Sphingomonadales</taxon>
        <taxon>Erythrobacteraceae</taxon>
        <taxon>Croceibacterium</taxon>
    </lineage>
</organism>
<proteinExistence type="predicted"/>
<dbReference type="RefSeq" id="WP_159791466.1">
    <property type="nucleotide sequence ID" value="NZ_WTYM01000022.1"/>
</dbReference>
<keyword evidence="2" id="KW-1185">Reference proteome</keyword>
<dbReference type="Proteomes" id="UP000433652">
    <property type="component" value="Unassembled WGS sequence"/>
</dbReference>
<comment type="caution">
    <text evidence="1">The sequence shown here is derived from an EMBL/GenBank/DDBJ whole genome shotgun (WGS) entry which is preliminary data.</text>
</comment>
<gene>
    <name evidence="1" type="ORF">GRI89_01270</name>
</gene>
<sequence length="71" mass="7352">MLIDSIMPDSAECQGAGFGRKVTVFARKATLLADKVTQLAVSHGIVSHVSTPPPFFPLAQGAAHPHLGGPC</sequence>
<name>A0A6I4SQU3_9SPHN</name>
<evidence type="ECO:0000313" key="2">
    <source>
        <dbReference type="Proteomes" id="UP000433652"/>
    </source>
</evidence>
<dbReference type="EMBL" id="WTYM01000022">
    <property type="protein sequence ID" value="MXO58175.1"/>
    <property type="molecule type" value="Genomic_DNA"/>
</dbReference>
<protein>
    <submittedName>
        <fullName evidence="1">Uncharacterized protein</fullName>
    </submittedName>
</protein>
<reference evidence="1 2" key="1">
    <citation type="submission" date="2019-12" db="EMBL/GenBank/DDBJ databases">
        <title>Genomic-based taxomic classification of the family Erythrobacteraceae.</title>
        <authorList>
            <person name="Xu L."/>
        </authorList>
    </citation>
    <scope>NUCLEOTIDE SEQUENCE [LARGE SCALE GENOMIC DNA]</scope>
    <source>
        <strain evidence="1 2">MCCC 1K01500</strain>
    </source>
</reference>
<accession>A0A6I4SQU3</accession>
<dbReference type="AlphaFoldDB" id="A0A6I4SQU3"/>
<evidence type="ECO:0000313" key="1">
    <source>
        <dbReference type="EMBL" id="MXO58175.1"/>
    </source>
</evidence>